<comment type="caution">
    <text evidence="1">The sequence shown here is derived from an EMBL/GenBank/DDBJ whole genome shotgun (WGS) entry which is preliminary data.</text>
</comment>
<dbReference type="Proteomes" id="UP001065298">
    <property type="component" value="Chromosome 12"/>
</dbReference>
<gene>
    <name evidence="1" type="ORF">NCS57_01386700</name>
</gene>
<protein>
    <submittedName>
        <fullName evidence="1">Uncharacterized protein</fullName>
    </submittedName>
</protein>
<organism evidence="1 2">
    <name type="scientific">Fusarium keratoplasticum</name>
    <dbReference type="NCBI Taxonomy" id="1328300"/>
    <lineage>
        <taxon>Eukaryota</taxon>
        <taxon>Fungi</taxon>
        <taxon>Dikarya</taxon>
        <taxon>Ascomycota</taxon>
        <taxon>Pezizomycotina</taxon>
        <taxon>Sordariomycetes</taxon>
        <taxon>Hypocreomycetidae</taxon>
        <taxon>Hypocreales</taxon>
        <taxon>Nectriaceae</taxon>
        <taxon>Fusarium</taxon>
        <taxon>Fusarium solani species complex</taxon>
    </lineage>
</organism>
<keyword evidence="2" id="KW-1185">Reference proteome</keyword>
<reference evidence="1" key="1">
    <citation type="submission" date="2022-06" db="EMBL/GenBank/DDBJ databases">
        <title>Fusarium solani species complex genomes reveal bases of compartmentalisation and animal pathogenesis.</title>
        <authorList>
            <person name="Tsai I.J."/>
        </authorList>
    </citation>
    <scope>NUCLEOTIDE SEQUENCE</scope>
    <source>
        <strain evidence="1">Fu6.1</strain>
    </source>
</reference>
<accession>A0ACC0QCW5</accession>
<dbReference type="EMBL" id="CM046514">
    <property type="protein sequence ID" value="KAI8650526.1"/>
    <property type="molecule type" value="Genomic_DNA"/>
</dbReference>
<evidence type="ECO:0000313" key="2">
    <source>
        <dbReference type="Proteomes" id="UP001065298"/>
    </source>
</evidence>
<sequence>MKTSVALLSVSLASAMATPLTLRAQKCNVAPTASAKTNIQPYDVAEAATAEECQTICESDEACLSFVFGLAAHATTPSCLLYKVPAAQVPARSDGLHVFDKACSAKLVPTTAPTHAQPWGVAPKKVSVRSEQKCNCAPTGAIDKKIQPYQTTTKATTAEECQTLCESGDACLSFLFGLPDNCRAPVCKLYKVAAAEIPIRSDKLFVFDKACPAKLVPVTAPTHSAPRGLIASAVTKTTTKAKAADSKDTKAKAVESKVPEAKGTQAKAAESKDTKAKTTETKNTEAEAVEAKDSKAKAADSKVTETKETQAKAVQSQVAKAKDTQAKVVESKDTKNQQAKATIAYGKPAATSTKCQTQAKQTANANTNEVSAAQKSN</sequence>
<name>A0ACC0QCW5_9HYPO</name>
<evidence type="ECO:0000313" key="1">
    <source>
        <dbReference type="EMBL" id="KAI8650526.1"/>
    </source>
</evidence>
<proteinExistence type="predicted"/>